<feature type="region of interest" description="Disordered" evidence="1">
    <location>
        <begin position="685"/>
        <end position="704"/>
    </location>
</feature>
<evidence type="ECO:0000256" key="1">
    <source>
        <dbReference type="SAM" id="MobiDB-lite"/>
    </source>
</evidence>
<organism evidence="2 3">
    <name type="scientific">Eucalyptus globulus</name>
    <name type="common">Tasmanian blue gum</name>
    <dbReference type="NCBI Taxonomy" id="34317"/>
    <lineage>
        <taxon>Eukaryota</taxon>
        <taxon>Viridiplantae</taxon>
        <taxon>Streptophyta</taxon>
        <taxon>Embryophyta</taxon>
        <taxon>Tracheophyta</taxon>
        <taxon>Spermatophyta</taxon>
        <taxon>Magnoliopsida</taxon>
        <taxon>eudicotyledons</taxon>
        <taxon>Gunneridae</taxon>
        <taxon>Pentapetalae</taxon>
        <taxon>rosids</taxon>
        <taxon>malvids</taxon>
        <taxon>Myrtales</taxon>
        <taxon>Myrtaceae</taxon>
        <taxon>Myrtoideae</taxon>
        <taxon>Eucalypteae</taxon>
        <taxon>Eucalyptus</taxon>
    </lineage>
</organism>
<dbReference type="AlphaFoldDB" id="A0ABD3K7B8"/>
<reference evidence="2 3" key="1">
    <citation type="submission" date="2024-11" db="EMBL/GenBank/DDBJ databases">
        <title>Chromosome-level genome assembly of Eucalyptus globulus Labill. provides insights into its genome evolution.</title>
        <authorList>
            <person name="Li X."/>
        </authorList>
    </citation>
    <scope>NUCLEOTIDE SEQUENCE [LARGE SCALE GENOMIC DNA]</scope>
    <source>
        <strain evidence="2">CL2024</strain>
        <tissue evidence="2">Fresh tender leaves</tissue>
    </source>
</reference>
<dbReference type="PANTHER" id="PTHR34281:SF7">
    <property type="entry name" value="PROTEIN EARLY FLOWERING 3"/>
    <property type="match status" value="1"/>
</dbReference>
<comment type="caution">
    <text evidence="2">The sequence shown here is derived from an EMBL/GenBank/DDBJ whole genome shotgun (WGS) entry which is preliminary data.</text>
</comment>
<feature type="compositionally biased region" description="Basic and acidic residues" evidence="1">
    <location>
        <begin position="161"/>
        <end position="180"/>
    </location>
</feature>
<gene>
    <name evidence="2" type="ORF">ACJRO7_024969</name>
</gene>
<name>A0ABD3K7B8_EUCGL</name>
<dbReference type="Proteomes" id="UP001634007">
    <property type="component" value="Unassembled WGS sequence"/>
</dbReference>
<proteinExistence type="predicted"/>
<feature type="region of interest" description="Disordered" evidence="1">
    <location>
        <begin position="1"/>
        <end position="25"/>
    </location>
</feature>
<accession>A0ABD3K7B8</accession>
<dbReference type="EMBL" id="JBJKBG010000006">
    <property type="protein sequence ID" value="KAL3735935.1"/>
    <property type="molecule type" value="Genomic_DNA"/>
</dbReference>
<dbReference type="PANTHER" id="PTHR34281">
    <property type="entry name" value="PROTEIN EARLY FLOWERING 3"/>
    <property type="match status" value="1"/>
</dbReference>
<evidence type="ECO:0000313" key="2">
    <source>
        <dbReference type="EMBL" id="KAL3735935.1"/>
    </source>
</evidence>
<keyword evidence="3" id="KW-1185">Reference proteome</keyword>
<evidence type="ECO:0000313" key="3">
    <source>
        <dbReference type="Proteomes" id="UP001634007"/>
    </source>
</evidence>
<sequence length="762" mass="83277">MNTSPMFPRFHVNDTEKGGPRAPPRNKMALYEQLSIPSQSFNTPMTSLLPLPLDQGGSLASSAPLLFGGANQRYALTPLCSSAVTHLARKAELHASAGVKLNSLMETREINLMQARGSTHFKRVAPRKHRDADDFTIPALVKRVLTPHSDRKCNKNLKLNPDLHMDDSSQSKSSREKQIDPTRSTSMKSRQCARNPLLDNQEVSSASHERPVTLCRENTDASFPPSSKDKISETSKGSHASIIGECRSSSVDGLACSNTSMGDGCHVQQDISVVRGEVLEELSKGNASRLRSRLRSKPLIENGKRGANGTKCDNKDHEDGEYPIQAAEGNGCNVLDSLEESPSSLYLLPDDVVGVIGEKHYWNARKAIVKSCKLLMRGMISLLLSSICLAKKIYVVNMMWGPVLLNMINFQCLGCQQRIFAAQVFELHRLIRVQRLLSRSPHLLGSSLYFGNPLVEHHAIKSVPSERLIEATTLLKSNSLSTQERNPTPMVKLPLPPIDSDFSKKLVGERPEQSHYSETSNPAACEPTLRCFPRIGNQWLVPMMSPSEGLIYNSYSAVCPPRGGTVGPLYGGCAPISFESMGNDVGMTFGIPASQRQAMGILPRTSLAGQTFFLPWGIPLTNPSVASSAIEPMSNPFILGSQSNPQVNQRSTGEVNISRTHQSSCNVSTQVSRVISCDGLKSPTVKENELQGSTGSNPSEKLGGAALPLFPIDPTKSDQKVQVHSSNRLEKVIKVVPHNPRSAAESAARIFQSIQEERKRHE</sequence>
<feature type="compositionally biased region" description="Polar residues" evidence="1">
    <location>
        <begin position="690"/>
        <end position="699"/>
    </location>
</feature>
<dbReference type="InterPro" id="IPR039319">
    <property type="entry name" value="ELF3-like"/>
</dbReference>
<protein>
    <submittedName>
        <fullName evidence="2">Uncharacterized protein</fullName>
    </submittedName>
</protein>
<feature type="region of interest" description="Disordered" evidence="1">
    <location>
        <begin position="151"/>
        <end position="240"/>
    </location>
</feature>